<dbReference type="GO" id="GO:0005774">
    <property type="term" value="C:vacuolar membrane"/>
    <property type="evidence" value="ECO:0007669"/>
    <property type="project" value="TreeGrafter"/>
</dbReference>
<organism evidence="12">
    <name type="scientific">Eremomyces bilateralis CBS 781.70</name>
    <dbReference type="NCBI Taxonomy" id="1392243"/>
    <lineage>
        <taxon>Eukaryota</taxon>
        <taxon>Fungi</taxon>
        <taxon>Dikarya</taxon>
        <taxon>Ascomycota</taxon>
        <taxon>Pezizomycotina</taxon>
        <taxon>Dothideomycetes</taxon>
        <taxon>Dothideomycetes incertae sedis</taxon>
        <taxon>Eremomycetales</taxon>
        <taxon>Eremomycetaceae</taxon>
        <taxon>Eremomyces</taxon>
    </lineage>
</organism>
<comment type="subcellular location">
    <subcellularLocation>
        <location evidence="1">Lysosome membrane</location>
        <topology evidence="1">Multi-pass membrane protein</topology>
    </subcellularLocation>
</comment>
<sequence length="283" mass="31816">MMIATEEIWRATSHFLGWFYFLCWSFSFYPQAIKNFRRNSTVGLAVDFPFSNILGFTAYSVSTAVFLYSPTIRSQYAFRHPISQVPSVRFNDFAFALHGAILSIITYSQFFPLIWGFQVGRNQRSSWVFRGIVTGSIAGVFGVILIVLILSKDGGNDPLGWAWIDVIYAVGFVKVLVTVVKYCPQVWVNYQRKSTVGWSMGQILLDFAGGITSILQMVVDSSLDADWSGITGNPVKFALGNVSMIFDIIFIVQHYILYPSRTEKDLADEDDSEAGEREPLLNA</sequence>
<feature type="transmembrane region" description="Helical" evidence="11">
    <location>
        <begin position="238"/>
        <end position="258"/>
    </location>
</feature>
<protein>
    <submittedName>
        <fullName evidence="12 14">L-cystine transporter-like protein</fullName>
    </submittedName>
</protein>
<evidence type="ECO:0000256" key="10">
    <source>
        <dbReference type="ARBA" id="ARBA00048473"/>
    </source>
</evidence>
<comment type="catalytic activity">
    <reaction evidence="10">
        <text>L-cystine(out) + H(+)(out) = L-cystine(in) + H(+)(in)</text>
        <dbReference type="Rhea" id="RHEA:66172"/>
        <dbReference type="ChEBI" id="CHEBI:15378"/>
        <dbReference type="ChEBI" id="CHEBI:35491"/>
    </reaction>
    <physiologicalReaction direction="left-to-right" evidence="10">
        <dbReference type="Rhea" id="RHEA:66173"/>
    </physiologicalReaction>
</comment>
<keyword evidence="5" id="KW-0677">Repeat</keyword>
<dbReference type="InterPro" id="IPR006603">
    <property type="entry name" value="PQ-loop_rpt"/>
</dbReference>
<evidence type="ECO:0000313" key="13">
    <source>
        <dbReference type="Proteomes" id="UP000504638"/>
    </source>
</evidence>
<keyword evidence="4 11" id="KW-0812">Transmembrane</keyword>
<evidence type="ECO:0000313" key="14">
    <source>
        <dbReference type="RefSeq" id="XP_033537144.1"/>
    </source>
</evidence>
<evidence type="ECO:0000256" key="9">
    <source>
        <dbReference type="ARBA" id="ARBA00023228"/>
    </source>
</evidence>
<dbReference type="Pfam" id="PF04193">
    <property type="entry name" value="PQ-loop"/>
    <property type="match status" value="2"/>
</dbReference>
<reference evidence="14" key="3">
    <citation type="submission" date="2025-04" db="UniProtKB">
        <authorList>
            <consortium name="RefSeq"/>
        </authorList>
    </citation>
    <scope>IDENTIFICATION</scope>
    <source>
        <strain evidence="14">CBS 781.70</strain>
    </source>
</reference>
<dbReference type="GO" id="GO:0015184">
    <property type="term" value="F:L-cystine transmembrane transporter activity"/>
    <property type="evidence" value="ECO:0007669"/>
    <property type="project" value="TreeGrafter"/>
</dbReference>
<keyword evidence="9" id="KW-0458">Lysosome</keyword>
<accession>A0A6G1GBT5</accession>
<dbReference type="GO" id="GO:0015293">
    <property type="term" value="F:symporter activity"/>
    <property type="evidence" value="ECO:0007669"/>
    <property type="project" value="UniProtKB-KW"/>
</dbReference>
<comment type="similarity">
    <text evidence="2">Belongs to the cystinosin family.</text>
</comment>
<keyword evidence="7 11" id="KW-1133">Transmembrane helix</keyword>
<keyword evidence="13" id="KW-1185">Reference proteome</keyword>
<evidence type="ECO:0000256" key="6">
    <source>
        <dbReference type="ARBA" id="ARBA00022847"/>
    </source>
</evidence>
<dbReference type="SMART" id="SM00679">
    <property type="entry name" value="CTNS"/>
    <property type="match status" value="2"/>
</dbReference>
<gene>
    <name evidence="12 14" type="ORF">P152DRAFT_429574</name>
</gene>
<dbReference type="RefSeq" id="XP_033537144.1">
    <property type="nucleotide sequence ID" value="XM_033677364.1"/>
</dbReference>
<feature type="transmembrane region" description="Helical" evidence="11">
    <location>
        <begin position="15"/>
        <end position="32"/>
    </location>
</feature>
<feature type="transmembrane region" description="Helical" evidence="11">
    <location>
        <begin position="127"/>
        <end position="150"/>
    </location>
</feature>
<dbReference type="Proteomes" id="UP000504638">
    <property type="component" value="Unplaced"/>
</dbReference>
<evidence type="ECO:0000256" key="2">
    <source>
        <dbReference type="ARBA" id="ARBA00006855"/>
    </source>
</evidence>
<evidence type="ECO:0000256" key="5">
    <source>
        <dbReference type="ARBA" id="ARBA00022737"/>
    </source>
</evidence>
<evidence type="ECO:0000256" key="1">
    <source>
        <dbReference type="ARBA" id="ARBA00004155"/>
    </source>
</evidence>
<dbReference type="PANTHER" id="PTHR13131">
    <property type="entry name" value="CYSTINOSIN"/>
    <property type="match status" value="1"/>
</dbReference>
<evidence type="ECO:0000256" key="4">
    <source>
        <dbReference type="ARBA" id="ARBA00022692"/>
    </source>
</evidence>
<dbReference type="GeneID" id="54417934"/>
<dbReference type="OrthoDB" id="75720at2759"/>
<keyword evidence="6" id="KW-0769">Symport</keyword>
<feature type="transmembrane region" description="Helical" evidence="11">
    <location>
        <begin position="195"/>
        <end position="218"/>
    </location>
</feature>
<feature type="transmembrane region" description="Helical" evidence="11">
    <location>
        <begin position="44"/>
        <end position="68"/>
    </location>
</feature>
<feature type="transmembrane region" description="Helical" evidence="11">
    <location>
        <begin position="93"/>
        <end position="115"/>
    </location>
</feature>
<dbReference type="EMBL" id="ML975151">
    <property type="protein sequence ID" value="KAF1815513.1"/>
    <property type="molecule type" value="Genomic_DNA"/>
</dbReference>
<dbReference type="InterPro" id="IPR005282">
    <property type="entry name" value="LC_transporter"/>
</dbReference>
<keyword evidence="3" id="KW-0813">Transport</keyword>
<name>A0A6G1GBT5_9PEZI</name>
<dbReference type="PANTHER" id="PTHR13131:SF5">
    <property type="entry name" value="CYSTINOSIN"/>
    <property type="match status" value="1"/>
</dbReference>
<dbReference type="FunFam" id="1.20.1280.290:FF:000016">
    <property type="entry name" value="Cystinosin homolog"/>
    <property type="match status" value="1"/>
</dbReference>
<evidence type="ECO:0000256" key="7">
    <source>
        <dbReference type="ARBA" id="ARBA00022989"/>
    </source>
</evidence>
<reference evidence="14" key="2">
    <citation type="submission" date="2020-04" db="EMBL/GenBank/DDBJ databases">
        <authorList>
            <consortium name="NCBI Genome Project"/>
        </authorList>
    </citation>
    <scope>NUCLEOTIDE SEQUENCE</scope>
    <source>
        <strain evidence="14">CBS 781.70</strain>
    </source>
</reference>
<evidence type="ECO:0000313" key="12">
    <source>
        <dbReference type="EMBL" id="KAF1815513.1"/>
    </source>
</evidence>
<dbReference type="GO" id="GO:0000324">
    <property type="term" value="C:fungal-type vacuole"/>
    <property type="evidence" value="ECO:0007669"/>
    <property type="project" value="TreeGrafter"/>
</dbReference>
<proteinExistence type="inferred from homology"/>
<evidence type="ECO:0000256" key="8">
    <source>
        <dbReference type="ARBA" id="ARBA00023136"/>
    </source>
</evidence>
<feature type="transmembrane region" description="Helical" evidence="11">
    <location>
        <begin position="162"/>
        <end position="183"/>
    </location>
</feature>
<dbReference type="NCBIfam" id="TIGR00951">
    <property type="entry name" value="2A43"/>
    <property type="match status" value="1"/>
</dbReference>
<keyword evidence="8 11" id="KW-0472">Membrane</keyword>
<reference evidence="12 14" key="1">
    <citation type="submission" date="2020-01" db="EMBL/GenBank/DDBJ databases">
        <authorList>
            <consortium name="DOE Joint Genome Institute"/>
            <person name="Haridas S."/>
            <person name="Albert R."/>
            <person name="Binder M."/>
            <person name="Bloem J."/>
            <person name="Labutti K."/>
            <person name="Salamov A."/>
            <person name="Andreopoulos B."/>
            <person name="Baker S.E."/>
            <person name="Barry K."/>
            <person name="Bills G."/>
            <person name="Bluhm B.H."/>
            <person name="Cannon C."/>
            <person name="Castanera R."/>
            <person name="Culley D.E."/>
            <person name="Daum C."/>
            <person name="Ezra D."/>
            <person name="Gonzalez J.B."/>
            <person name="Henrissat B."/>
            <person name="Kuo A."/>
            <person name="Liang C."/>
            <person name="Lipzen A."/>
            <person name="Lutzoni F."/>
            <person name="Magnuson J."/>
            <person name="Mondo S."/>
            <person name="Nolan M."/>
            <person name="Ohm R."/>
            <person name="Pangilinan J."/>
            <person name="Park H.-J."/>
            <person name="Ramirez L."/>
            <person name="Alfaro M."/>
            <person name="Sun H."/>
            <person name="Tritt A."/>
            <person name="Yoshinaga Y."/>
            <person name="Zwiers L.-H."/>
            <person name="Turgeon B.G."/>
            <person name="Goodwin S.B."/>
            <person name="Spatafora J.W."/>
            <person name="Crous P.W."/>
            <person name="Grigoriev I.V."/>
        </authorList>
    </citation>
    <scope>NUCLEOTIDE SEQUENCE</scope>
    <source>
        <strain evidence="12 14">CBS 781.70</strain>
    </source>
</reference>
<evidence type="ECO:0000256" key="11">
    <source>
        <dbReference type="SAM" id="Phobius"/>
    </source>
</evidence>
<dbReference type="Gene3D" id="1.20.1280.290">
    <property type="match status" value="2"/>
</dbReference>
<evidence type="ECO:0000256" key="3">
    <source>
        <dbReference type="ARBA" id="ARBA00022448"/>
    </source>
</evidence>
<dbReference type="AlphaFoldDB" id="A0A6G1GBT5"/>